<dbReference type="AlphaFoldDB" id="A0A2N9VZI4"/>
<dbReference type="Gene3D" id="3.10.105.10">
    <property type="entry name" value="Dipeptide-binding Protein, Domain 3"/>
    <property type="match status" value="1"/>
</dbReference>
<sequence>MNTYKKLLAATALAMLTGGLMAGGASAKSLVFCSEAAPGGFDPALYTGGETLDATGQAVFNKLVEFKPGTSEVEPGLAESWTISDDGLEYTFKLRPGVKFQTTSYFTPTRDLNADDVVFTFERQKEGSKWAKYVDGASYEYFEGMDFPKLVKEVTKVDDLTVKIALTKPNAPMIANLAMDFSSIVSKEYADKLMADGTPGKLNEQPVGTGPFQFVDYQLNTAIRYEANPNYYKGKVKLDTLIFAVTPDAAVRVQKLKAGECQLTIYPDPADVEGLKADTNLTVIQEEGLNVSTLAYNTTQAPFDKPEVRKALNQAIDKKAIVEAVYLGQGTPAINPIPPTMWSYNKSVKDDEYNPEAAKAALEKAGVKDLSMKIWAMPVARPYMPNGRRTAELLQSDFAKVGVKVEIVSYDWQEYLKRASDPKHDGAVIIGWTGDNGDPDNFLATLLSCQAVGSSNRAAWCNKEFTGLIDKAAVVSDPAERTKLYEESQVVFKREAPWATLAHSLVTTAMTKNVTGYVASPLGVHNFANVDIAE</sequence>
<dbReference type="FunFam" id="3.40.190.10:FF:000036">
    <property type="entry name" value="Dipeptide ABC transporter, substrate-binding protein"/>
    <property type="match status" value="1"/>
</dbReference>
<reference evidence="6 7" key="1">
    <citation type="journal article" date="2017" name="Int J Environ Stud">
        <title>Does the Miocene-Pliocene relict legume Oxytropis triphylla form nitrogen-fixing nodules with a combination of bacterial strains?</title>
        <authorList>
            <person name="Safronova V."/>
            <person name="Belimov A."/>
            <person name="Sazanova A."/>
            <person name="Kuznetsova I."/>
            <person name="Popova J."/>
            <person name="Andronov E."/>
            <person name="Verkhozina A."/>
            <person name="Tikhonovich I."/>
        </authorList>
    </citation>
    <scope>NUCLEOTIDE SEQUENCE [LARGE SCALE GENOMIC DNA]</scope>
    <source>
        <strain evidence="6 7">Tri-38</strain>
    </source>
</reference>
<comment type="caution">
    <text evidence="6">The sequence shown here is derived from an EMBL/GenBank/DDBJ whole genome shotgun (WGS) entry which is preliminary data.</text>
</comment>
<dbReference type="SUPFAM" id="SSF53850">
    <property type="entry name" value="Periplasmic binding protein-like II"/>
    <property type="match status" value="1"/>
</dbReference>
<dbReference type="InterPro" id="IPR000914">
    <property type="entry name" value="SBP_5_dom"/>
</dbReference>
<dbReference type="PIRSF" id="PIRSF002741">
    <property type="entry name" value="MppA"/>
    <property type="match status" value="1"/>
</dbReference>
<dbReference type="RefSeq" id="WP_100001022.1">
    <property type="nucleotide sequence ID" value="NZ_CP017940.1"/>
</dbReference>
<evidence type="ECO:0000256" key="2">
    <source>
        <dbReference type="ARBA" id="ARBA00005695"/>
    </source>
</evidence>
<dbReference type="Gene3D" id="3.40.190.10">
    <property type="entry name" value="Periplasmic binding protein-like II"/>
    <property type="match status" value="1"/>
</dbReference>
<name>A0A2N9VZI4_9HYPH</name>
<keyword evidence="3 4" id="KW-0732">Signal</keyword>
<evidence type="ECO:0000313" key="7">
    <source>
        <dbReference type="Proteomes" id="UP000232163"/>
    </source>
</evidence>
<dbReference type="PANTHER" id="PTHR30290">
    <property type="entry name" value="PERIPLASMIC BINDING COMPONENT OF ABC TRANSPORTER"/>
    <property type="match status" value="1"/>
</dbReference>
<gene>
    <name evidence="6" type="ORF">B5P45_11075</name>
</gene>
<evidence type="ECO:0000313" key="6">
    <source>
        <dbReference type="EMBL" id="PIO44902.1"/>
    </source>
</evidence>
<dbReference type="Proteomes" id="UP000232163">
    <property type="component" value="Unassembled WGS sequence"/>
</dbReference>
<dbReference type="PANTHER" id="PTHR30290:SF38">
    <property type="entry name" value="D,D-DIPEPTIDE-BINDING PERIPLASMIC PROTEIN DDPA-RELATED"/>
    <property type="match status" value="1"/>
</dbReference>
<proteinExistence type="inferred from homology"/>
<protein>
    <submittedName>
        <fullName evidence="6">ABC transporter substrate-binding protein</fullName>
    </submittedName>
</protein>
<dbReference type="InterPro" id="IPR039424">
    <property type="entry name" value="SBP_5"/>
</dbReference>
<dbReference type="GO" id="GO:0030288">
    <property type="term" value="C:outer membrane-bounded periplasmic space"/>
    <property type="evidence" value="ECO:0007669"/>
    <property type="project" value="TreeGrafter"/>
</dbReference>
<feature type="chain" id="PRO_5014828666" evidence="4">
    <location>
        <begin position="23"/>
        <end position="534"/>
    </location>
</feature>
<comment type="subcellular location">
    <subcellularLocation>
        <location evidence="1">Periplasm</location>
    </subcellularLocation>
</comment>
<dbReference type="GO" id="GO:0042938">
    <property type="term" value="P:dipeptide transport"/>
    <property type="evidence" value="ECO:0007669"/>
    <property type="project" value="TreeGrafter"/>
</dbReference>
<dbReference type="Gene3D" id="3.90.76.10">
    <property type="entry name" value="Dipeptide-binding Protein, Domain 1"/>
    <property type="match status" value="1"/>
</dbReference>
<keyword evidence="7" id="KW-1185">Reference proteome</keyword>
<evidence type="ECO:0000256" key="4">
    <source>
        <dbReference type="SAM" id="SignalP"/>
    </source>
</evidence>
<dbReference type="CDD" id="cd08493">
    <property type="entry name" value="PBP2_DppA_like"/>
    <property type="match status" value="1"/>
</dbReference>
<evidence type="ECO:0000256" key="3">
    <source>
        <dbReference type="ARBA" id="ARBA00022729"/>
    </source>
</evidence>
<evidence type="ECO:0000256" key="1">
    <source>
        <dbReference type="ARBA" id="ARBA00004418"/>
    </source>
</evidence>
<dbReference type="GO" id="GO:1904680">
    <property type="term" value="F:peptide transmembrane transporter activity"/>
    <property type="evidence" value="ECO:0007669"/>
    <property type="project" value="TreeGrafter"/>
</dbReference>
<dbReference type="EMBL" id="MZMT01000026">
    <property type="protein sequence ID" value="PIO44902.1"/>
    <property type="molecule type" value="Genomic_DNA"/>
</dbReference>
<feature type="signal peptide" evidence="4">
    <location>
        <begin position="1"/>
        <end position="22"/>
    </location>
</feature>
<dbReference type="InterPro" id="IPR030678">
    <property type="entry name" value="Peptide/Ni-bd"/>
</dbReference>
<evidence type="ECO:0000259" key="5">
    <source>
        <dbReference type="Pfam" id="PF00496"/>
    </source>
</evidence>
<feature type="domain" description="Solute-binding protein family 5" evidence="5">
    <location>
        <begin position="72"/>
        <end position="452"/>
    </location>
</feature>
<dbReference type="OrthoDB" id="9803988at2"/>
<organism evidence="6 7">
    <name type="scientific">Phyllobacterium zundukense</name>
    <dbReference type="NCBI Taxonomy" id="1867719"/>
    <lineage>
        <taxon>Bacteria</taxon>
        <taxon>Pseudomonadati</taxon>
        <taxon>Pseudomonadota</taxon>
        <taxon>Alphaproteobacteria</taxon>
        <taxon>Hyphomicrobiales</taxon>
        <taxon>Phyllobacteriaceae</taxon>
        <taxon>Phyllobacterium</taxon>
    </lineage>
</organism>
<dbReference type="KEGG" id="pht:BLM14_03745"/>
<accession>A0A2N9VZI4</accession>
<dbReference type="Pfam" id="PF00496">
    <property type="entry name" value="SBP_bac_5"/>
    <property type="match status" value="1"/>
</dbReference>
<dbReference type="GO" id="GO:0043190">
    <property type="term" value="C:ATP-binding cassette (ABC) transporter complex"/>
    <property type="evidence" value="ECO:0007669"/>
    <property type="project" value="InterPro"/>
</dbReference>
<comment type="similarity">
    <text evidence="2">Belongs to the bacterial solute-binding protein 5 family.</text>
</comment>